<dbReference type="Pfam" id="PF13359">
    <property type="entry name" value="DDE_Tnp_4"/>
    <property type="match status" value="1"/>
</dbReference>
<name>A0ABM3IYK6_BACDO</name>
<evidence type="ECO:0000313" key="10">
    <source>
        <dbReference type="RefSeq" id="XP_049302062.1"/>
    </source>
</evidence>
<gene>
    <name evidence="10" type="primary">LOC125775460</name>
</gene>
<keyword evidence="6" id="KW-0378">Hydrolase</keyword>
<proteinExistence type="inferred from homology"/>
<dbReference type="PANTHER" id="PTHR22930:SF284">
    <property type="entry name" value="DDE TNP4 DOMAIN-CONTAINING PROTEIN"/>
    <property type="match status" value="1"/>
</dbReference>
<evidence type="ECO:0000256" key="7">
    <source>
        <dbReference type="ARBA" id="ARBA00023242"/>
    </source>
</evidence>
<sequence length="300" mass="33482">MREAISAENRLAITLRFLATGNSFEDLKFSTAISAQAIGKIVIETCKAIIKVLKDSIKLPKTPEQWMAVADQFYEKSMFPNCLGALDGKHINISRPPNSGSFYFNYKKTFSIVLLAIVDSNSNFLMVDVGANGRISVGDVFGNSKFFKKLESGGLNLPEPQAVLADEDSHPFVFVSDAAFALRKNVLKPFGHNNLTEDEMLFNKTLSSARVKVENAFGILASRFRLLQTTINLCPEKVTAVVLACCYLHNYLRCQSNSNRFECENIQLSDIEQTLTRNASNEAKTIRLKYCEIIKKLKSL</sequence>
<keyword evidence="7" id="KW-0539">Nucleus</keyword>
<evidence type="ECO:0000256" key="6">
    <source>
        <dbReference type="ARBA" id="ARBA00022801"/>
    </source>
</evidence>
<reference evidence="10" key="2">
    <citation type="submission" date="2025-08" db="UniProtKB">
        <authorList>
            <consortium name="RefSeq"/>
        </authorList>
    </citation>
    <scope>IDENTIFICATION</scope>
    <source>
        <tissue evidence="10">Adult</tissue>
    </source>
</reference>
<evidence type="ECO:0000256" key="4">
    <source>
        <dbReference type="ARBA" id="ARBA00022722"/>
    </source>
</evidence>
<evidence type="ECO:0000256" key="5">
    <source>
        <dbReference type="ARBA" id="ARBA00022723"/>
    </source>
</evidence>
<comment type="subcellular location">
    <subcellularLocation>
        <location evidence="2">Nucleus</location>
    </subcellularLocation>
</comment>
<dbReference type="Proteomes" id="UP001652620">
    <property type="component" value="Chromosome 1"/>
</dbReference>
<evidence type="ECO:0000256" key="3">
    <source>
        <dbReference type="ARBA" id="ARBA00006958"/>
    </source>
</evidence>
<keyword evidence="5" id="KW-0479">Metal-binding</keyword>
<keyword evidence="4" id="KW-0540">Nuclease</keyword>
<dbReference type="PANTHER" id="PTHR22930">
    <property type="match status" value="1"/>
</dbReference>
<dbReference type="InterPro" id="IPR027806">
    <property type="entry name" value="HARBI1_dom"/>
</dbReference>
<evidence type="ECO:0000256" key="1">
    <source>
        <dbReference type="ARBA" id="ARBA00001968"/>
    </source>
</evidence>
<dbReference type="InterPro" id="IPR045249">
    <property type="entry name" value="HARBI1-like"/>
</dbReference>
<evidence type="ECO:0000313" key="9">
    <source>
        <dbReference type="Proteomes" id="UP001652620"/>
    </source>
</evidence>
<comment type="similarity">
    <text evidence="3">Belongs to the HARBI1 family.</text>
</comment>
<reference evidence="9" key="1">
    <citation type="submission" date="2025-05" db="UniProtKB">
        <authorList>
            <consortium name="RefSeq"/>
        </authorList>
    </citation>
    <scope>NUCLEOTIDE SEQUENCE [LARGE SCALE GENOMIC DNA]</scope>
</reference>
<dbReference type="RefSeq" id="XP_049302062.1">
    <property type="nucleotide sequence ID" value="XM_049446105.1"/>
</dbReference>
<accession>A0ABM3IYK6</accession>
<evidence type="ECO:0000256" key="2">
    <source>
        <dbReference type="ARBA" id="ARBA00004123"/>
    </source>
</evidence>
<evidence type="ECO:0000259" key="8">
    <source>
        <dbReference type="Pfam" id="PF13359"/>
    </source>
</evidence>
<dbReference type="GeneID" id="125775460"/>
<keyword evidence="9" id="KW-1185">Reference proteome</keyword>
<comment type="cofactor">
    <cofactor evidence="1">
        <name>a divalent metal cation</name>
        <dbReference type="ChEBI" id="CHEBI:60240"/>
    </cofactor>
</comment>
<feature type="domain" description="DDE Tnp4" evidence="8">
    <location>
        <begin position="86"/>
        <end position="250"/>
    </location>
</feature>
<organism evidence="9 10">
    <name type="scientific">Bactrocera dorsalis</name>
    <name type="common">Oriental fruit fly</name>
    <name type="synonym">Dacus dorsalis</name>
    <dbReference type="NCBI Taxonomy" id="27457"/>
    <lineage>
        <taxon>Eukaryota</taxon>
        <taxon>Metazoa</taxon>
        <taxon>Ecdysozoa</taxon>
        <taxon>Arthropoda</taxon>
        <taxon>Hexapoda</taxon>
        <taxon>Insecta</taxon>
        <taxon>Pterygota</taxon>
        <taxon>Neoptera</taxon>
        <taxon>Endopterygota</taxon>
        <taxon>Diptera</taxon>
        <taxon>Brachycera</taxon>
        <taxon>Muscomorpha</taxon>
        <taxon>Tephritoidea</taxon>
        <taxon>Tephritidae</taxon>
        <taxon>Bactrocera</taxon>
        <taxon>Bactrocera</taxon>
    </lineage>
</organism>
<protein>
    <submittedName>
        <fullName evidence="10">Nuclease HARBI1</fullName>
    </submittedName>
</protein>